<evidence type="ECO:0000256" key="3">
    <source>
        <dbReference type="SAM" id="SignalP"/>
    </source>
</evidence>
<dbReference type="InterPro" id="IPR000407">
    <property type="entry name" value="GDA1_CD39_NTPase"/>
</dbReference>
<evidence type="ECO:0000313" key="5">
    <source>
        <dbReference type="Proteomes" id="UP001359485"/>
    </source>
</evidence>
<gene>
    <name evidence="4" type="ORF">RUM44_008228</name>
</gene>
<evidence type="ECO:0000313" key="4">
    <source>
        <dbReference type="EMBL" id="KAK6637806.1"/>
    </source>
</evidence>
<evidence type="ECO:0000256" key="1">
    <source>
        <dbReference type="ARBA" id="ARBA00009283"/>
    </source>
</evidence>
<proteinExistence type="inferred from homology"/>
<evidence type="ECO:0000256" key="2">
    <source>
        <dbReference type="ARBA" id="ARBA00022801"/>
    </source>
</evidence>
<name>A0ABR1B7W2_POLSC</name>
<dbReference type="PANTHER" id="PTHR11782">
    <property type="entry name" value="ADENOSINE/GUANOSINE DIPHOSPHATASE"/>
    <property type="match status" value="1"/>
</dbReference>
<keyword evidence="3" id="KW-0732">Signal</keyword>
<keyword evidence="2" id="KW-0378">Hydrolase</keyword>
<protein>
    <submittedName>
        <fullName evidence="4">Uncharacterized protein</fullName>
    </submittedName>
</protein>
<dbReference type="Pfam" id="PF01150">
    <property type="entry name" value="GDA1_CD39"/>
    <property type="match status" value="1"/>
</dbReference>
<dbReference type="Gene3D" id="3.30.420.150">
    <property type="entry name" value="Exopolyphosphatase. Domain 2"/>
    <property type="match status" value="1"/>
</dbReference>
<dbReference type="PANTHER" id="PTHR11782:SF127">
    <property type="entry name" value="NTPASE, ISOFORM F"/>
    <property type="match status" value="1"/>
</dbReference>
<comment type="caution">
    <text evidence="4">The sequence shown here is derived from an EMBL/GenBank/DDBJ whole genome shotgun (WGS) entry which is preliminary data.</text>
</comment>
<dbReference type="EMBL" id="JAWJWF010000002">
    <property type="protein sequence ID" value="KAK6637806.1"/>
    <property type="molecule type" value="Genomic_DNA"/>
</dbReference>
<feature type="signal peptide" evidence="3">
    <location>
        <begin position="1"/>
        <end position="24"/>
    </location>
</feature>
<sequence>MNRLLLILSIVVVVFLSQWNFCDSFKANVCDKLKVFFGLRQELYSCVIECGNRKCQLVCYSFIPSKSGRNLWLNKKYHRCSIPRVRAIVHDPEKFKETIDVLLEGAKKNIPKAVWQETPLILVGTAHLLHYMTKNKLECVKPTMGSHLRNTGFLVPQEPMVLFTDRNEGLLNFFTHNLMLGRLRSVELQTVGVLTLEMSSNLATFVASEEEQKIEKHQQYISSEDFGTGKQFQIYSRGFPQLGIGEVRKKIIENGYFEGGKYYSDCMAANLKGYWTYKNTTYRVTGINNPTNTMSKTRESNNGETGVDIDQCRLVVRKAIQPQPEVPSLTGKKIYGLNLYFRIFAKAGLVDPIDGGSFSMADMYNAVKDTCRNKDFIAEFLCMDFVYIFVLLRDFYGLRAKDTIYLTGKIKDCDVQKSLGIAYLNLMAQMKKGK</sequence>
<reference evidence="4 5" key="1">
    <citation type="submission" date="2023-09" db="EMBL/GenBank/DDBJ databases">
        <title>Genomes of two closely related lineages of the louse Polyplax serrata with different host specificities.</title>
        <authorList>
            <person name="Martinu J."/>
            <person name="Tarabai H."/>
            <person name="Stefka J."/>
            <person name="Hypsa V."/>
        </authorList>
    </citation>
    <scope>NUCLEOTIDE SEQUENCE [LARGE SCALE GENOMIC DNA]</scope>
    <source>
        <strain evidence="4">98ZLc_SE</strain>
    </source>
</reference>
<organism evidence="4 5">
    <name type="scientific">Polyplax serrata</name>
    <name type="common">Common mouse louse</name>
    <dbReference type="NCBI Taxonomy" id="468196"/>
    <lineage>
        <taxon>Eukaryota</taxon>
        <taxon>Metazoa</taxon>
        <taxon>Ecdysozoa</taxon>
        <taxon>Arthropoda</taxon>
        <taxon>Hexapoda</taxon>
        <taxon>Insecta</taxon>
        <taxon>Pterygota</taxon>
        <taxon>Neoptera</taxon>
        <taxon>Paraneoptera</taxon>
        <taxon>Psocodea</taxon>
        <taxon>Troctomorpha</taxon>
        <taxon>Phthiraptera</taxon>
        <taxon>Anoplura</taxon>
        <taxon>Polyplacidae</taxon>
        <taxon>Polyplax</taxon>
    </lineage>
</organism>
<comment type="similarity">
    <text evidence="1">Belongs to the GDA1/CD39 NTPase family.</text>
</comment>
<accession>A0ABR1B7W2</accession>
<keyword evidence="5" id="KW-1185">Reference proteome</keyword>
<feature type="chain" id="PRO_5045440792" evidence="3">
    <location>
        <begin position="25"/>
        <end position="434"/>
    </location>
</feature>
<dbReference type="Proteomes" id="UP001359485">
    <property type="component" value="Unassembled WGS sequence"/>
</dbReference>
<dbReference type="Gene3D" id="3.30.420.40">
    <property type="match status" value="1"/>
</dbReference>